<gene>
    <name evidence="1" type="ORF">ENQ76_02230</name>
</gene>
<dbReference type="AlphaFoldDB" id="A0A7C2NYW9"/>
<comment type="caution">
    <text evidence="1">The sequence shown here is derived from an EMBL/GenBank/DDBJ whole genome shotgun (WGS) entry which is preliminary data.</text>
</comment>
<reference evidence="1" key="1">
    <citation type="journal article" date="2020" name="mSystems">
        <title>Genome- and Community-Level Interaction Insights into Carbon Utilization and Element Cycling Functions of Hydrothermarchaeota in Hydrothermal Sediment.</title>
        <authorList>
            <person name="Zhou Z."/>
            <person name="Liu Y."/>
            <person name="Xu W."/>
            <person name="Pan J."/>
            <person name="Luo Z.H."/>
            <person name="Li M."/>
        </authorList>
    </citation>
    <scope>NUCLEOTIDE SEQUENCE [LARGE SCALE GENOMIC DNA]</scope>
    <source>
        <strain evidence="1">SpSt-339</strain>
    </source>
</reference>
<organism evidence="1">
    <name type="scientific">Schlesneria paludicola</name>
    <dbReference type="NCBI Taxonomy" id="360056"/>
    <lineage>
        <taxon>Bacteria</taxon>
        <taxon>Pseudomonadati</taxon>
        <taxon>Planctomycetota</taxon>
        <taxon>Planctomycetia</taxon>
        <taxon>Planctomycetales</taxon>
        <taxon>Planctomycetaceae</taxon>
        <taxon>Schlesneria</taxon>
    </lineage>
</organism>
<protein>
    <recommendedName>
        <fullName evidence="2">Zinc ribbon domain-containing protein</fullName>
    </recommendedName>
</protein>
<proteinExistence type="predicted"/>
<accession>A0A7C2NYW9</accession>
<name>A0A7C2NYW9_9PLAN</name>
<dbReference type="EMBL" id="DSOK01000069">
    <property type="protein sequence ID" value="HEN14274.1"/>
    <property type="molecule type" value="Genomic_DNA"/>
</dbReference>
<sequence length="107" mass="11594">MPTKVRCDECGTVFAMTAKSSGTPCPLCGTKKKRPTNGKKLGGLKCPTCNKTLPRGMKFCAACGMDVGTADAGDAYVAGMKLEEKSLQDQVRWRFWAGLCGMFRSFR</sequence>
<evidence type="ECO:0008006" key="2">
    <source>
        <dbReference type="Google" id="ProtNLM"/>
    </source>
</evidence>
<evidence type="ECO:0000313" key="1">
    <source>
        <dbReference type="EMBL" id="HEN14274.1"/>
    </source>
</evidence>